<dbReference type="InterPro" id="IPR012340">
    <property type="entry name" value="NA-bd_OB-fold"/>
</dbReference>
<dbReference type="PANTHER" id="PTHR33991">
    <property type="entry name" value="DNA REPAIR PROTEIN RECO"/>
    <property type="match status" value="1"/>
</dbReference>
<proteinExistence type="inferred from homology"/>
<keyword evidence="10" id="KW-1185">Reference proteome</keyword>
<evidence type="ECO:0000256" key="3">
    <source>
        <dbReference type="ARBA" id="ARBA00022763"/>
    </source>
</evidence>
<evidence type="ECO:0000313" key="9">
    <source>
        <dbReference type="EMBL" id="WZL75099.1"/>
    </source>
</evidence>
<evidence type="ECO:0000256" key="2">
    <source>
        <dbReference type="ARBA" id="ARBA00021310"/>
    </source>
</evidence>
<reference evidence="9 10" key="1">
    <citation type="submission" date="2023-03" db="EMBL/GenBank/DDBJ databases">
        <title>Novel Species.</title>
        <authorList>
            <person name="Ma S."/>
        </authorList>
    </citation>
    <scope>NUCLEOTIDE SEQUENCE [LARGE SCALE GENOMIC DNA]</scope>
    <source>
        <strain evidence="9 10">B11</strain>
    </source>
</reference>
<dbReference type="EMBL" id="CP121689">
    <property type="protein sequence ID" value="WZL75099.1"/>
    <property type="molecule type" value="Genomic_DNA"/>
</dbReference>
<evidence type="ECO:0000256" key="4">
    <source>
        <dbReference type="ARBA" id="ARBA00023172"/>
    </source>
</evidence>
<keyword evidence="3 7" id="KW-0227">DNA damage</keyword>
<dbReference type="InterPro" id="IPR022572">
    <property type="entry name" value="DNA_rep/recomb_RecO_N"/>
</dbReference>
<dbReference type="HAMAP" id="MF_00201">
    <property type="entry name" value="RecO"/>
    <property type="match status" value="1"/>
</dbReference>
<accession>A0ABZ2Y7X6</accession>
<dbReference type="InterPro" id="IPR003717">
    <property type="entry name" value="RecO"/>
</dbReference>
<dbReference type="Gene3D" id="1.20.1440.120">
    <property type="entry name" value="Recombination protein O, C-terminal domain"/>
    <property type="match status" value="1"/>
</dbReference>
<dbReference type="SUPFAM" id="SSF57863">
    <property type="entry name" value="ArfGap/RecO-like zinc finger"/>
    <property type="match status" value="1"/>
</dbReference>
<comment type="function">
    <text evidence="7">Involved in DNA repair and RecF pathway recombination.</text>
</comment>
<dbReference type="RefSeq" id="WP_369017245.1">
    <property type="nucleotide sequence ID" value="NZ_CP121689.1"/>
</dbReference>
<evidence type="ECO:0000256" key="5">
    <source>
        <dbReference type="ARBA" id="ARBA00023204"/>
    </source>
</evidence>
<evidence type="ECO:0000313" key="10">
    <source>
        <dbReference type="Proteomes" id="UP001461341"/>
    </source>
</evidence>
<sequence length="265" mass="29723">MLRGYIKDSGIVIKQFDVGEIDRIVVVFTKEMGKIQVMAKGARKVGNRLGGALDKFVLSEFLFYAGRSLPVVVQAEIKRSFRMLARSFEKWLLGNYILYLIDQAIEGGSQQERLFGEVLKIFAFADGSPPEAVRRGVLKFKLVLLKCLGLQPRLTSCAVCNREGKTFSCWSHAEGGVMCGSCASKPELAKSCVSISQDMPSIWLHLLHLPYSSLSKLKLTGDQFFHLDELSSQYFSHHLNKDTWSIEAFLARYPEKPTASESERS</sequence>
<dbReference type="PANTHER" id="PTHR33991:SF1">
    <property type="entry name" value="DNA REPAIR PROTEIN RECO"/>
    <property type="match status" value="1"/>
</dbReference>
<dbReference type="Pfam" id="PF11967">
    <property type="entry name" value="RecO_N"/>
    <property type="match status" value="1"/>
</dbReference>
<protein>
    <recommendedName>
        <fullName evidence="2 7">DNA repair protein RecO</fullName>
    </recommendedName>
    <alternativeName>
        <fullName evidence="6 7">Recombination protein O</fullName>
    </alternativeName>
</protein>
<dbReference type="InterPro" id="IPR037278">
    <property type="entry name" value="ARFGAP/RecO"/>
</dbReference>
<comment type="similarity">
    <text evidence="1 7">Belongs to the RecO family.</text>
</comment>
<dbReference type="Proteomes" id="UP001461341">
    <property type="component" value="Chromosome"/>
</dbReference>
<evidence type="ECO:0000259" key="8">
    <source>
        <dbReference type="Pfam" id="PF11967"/>
    </source>
</evidence>
<evidence type="ECO:0000256" key="1">
    <source>
        <dbReference type="ARBA" id="ARBA00007452"/>
    </source>
</evidence>
<keyword evidence="4 7" id="KW-0233">DNA recombination</keyword>
<dbReference type="NCBIfam" id="TIGR00613">
    <property type="entry name" value="reco"/>
    <property type="match status" value="1"/>
</dbReference>
<evidence type="ECO:0000256" key="7">
    <source>
        <dbReference type="HAMAP-Rule" id="MF_00201"/>
    </source>
</evidence>
<gene>
    <name evidence="7 9" type="primary">recO</name>
    <name evidence="9" type="ORF">QBE54_05710</name>
</gene>
<dbReference type="InterPro" id="IPR042242">
    <property type="entry name" value="RecO_C"/>
</dbReference>
<evidence type="ECO:0000256" key="6">
    <source>
        <dbReference type="ARBA" id="ARBA00033409"/>
    </source>
</evidence>
<keyword evidence="5 7" id="KW-0234">DNA repair</keyword>
<dbReference type="Pfam" id="PF02565">
    <property type="entry name" value="RecO_C"/>
    <property type="match status" value="1"/>
</dbReference>
<organism evidence="9 10">
    <name type="scientific">Thermatribacter velox</name>
    <dbReference type="NCBI Taxonomy" id="3039681"/>
    <lineage>
        <taxon>Bacteria</taxon>
        <taxon>Pseudomonadati</taxon>
        <taxon>Atribacterota</taxon>
        <taxon>Atribacteria</taxon>
        <taxon>Atribacterales</taxon>
        <taxon>Thermatribacteraceae</taxon>
        <taxon>Thermatribacter</taxon>
    </lineage>
</organism>
<dbReference type="SUPFAM" id="SSF50249">
    <property type="entry name" value="Nucleic acid-binding proteins"/>
    <property type="match status" value="1"/>
</dbReference>
<feature type="domain" description="DNA replication/recombination mediator RecO N-terminal" evidence="8">
    <location>
        <begin position="6"/>
        <end position="81"/>
    </location>
</feature>
<dbReference type="Gene3D" id="2.40.50.140">
    <property type="entry name" value="Nucleic acid-binding proteins"/>
    <property type="match status" value="1"/>
</dbReference>
<name>A0ABZ2Y7X6_9BACT</name>